<keyword evidence="1" id="KW-0378">Hydrolase</keyword>
<reference evidence="2" key="1">
    <citation type="journal article" date="2024" name="Front. Bioeng. Biotechnol.">
        <title>Genome-scale model development and genomic sequencing of the oleaginous clade Lipomyces.</title>
        <authorList>
            <person name="Czajka J.J."/>
            <person name="Han Y."/>
            <person name="Kim J."/>
            <person name="Mondo S.J."/>
            <person name="Hofstad B.A."/>
            <person name="Robles A."/>
            <person name="Haridas S."/>
            <person name="Riley R."/>
            <person name="LaButti K."/>
            <person name="Pangilinan J."/>
            <person name="Andreopoulos W."/>
            <person name="Lipzen A."/>
            <person name="Yan J."/>
            <person name="Wang M."/>
            <person name="Ng V."/>
            <person name="Grigoriev I.V."/>
            <person name="Spatafora J.W."/>
            <person name="Magnuson J.K."/>
            <person name="Baker S.E."/>
            <person name="Pomraning K.R."/>
        </authorList>
    </citation>
    <scope>NUCLEOTIDE SEQUENCE [LARGE SCALE GENOMIC DNA]</scope>
    <source>
        <strain evidence="2">CBS 7786</strain>
    </source>
</reference>
<evidence type="ECO:0000313" key="2">
    <source>
        <dbReference type="Proteomes" id="UP001433508"/>
    </source>
</evidence>
<dbReference type="EMBL" id="MU971382">
    <property type="protein sequence ID" value="KAK9236665.1"/>
    <property type="molecule type" value="Genomic_DNA"/>
</dbReference>
<accession>A0ACC3SYK6</accession>
<dbReference type="Proteomes" id="UP001433508">
    <property type="component" value="Unassembled WGS sequence"/>
</dbReference>
<protein>
    <submittedName>
        <fullName evidence="1">Alpha/Beta hydrolase protein</fullName>
    </submittedName>
</protein>
<evidence type="ECO:0000313" key="1">
    <source>
        <dbReference type="EMBL" id="KAK9236665.1"/>
    </source>
</evidence>
<keyword evidence="2" id="KW-1185">Reference proteome</keyword>
<comment type="caution">
    <text evidence="1">The sequence shown here is derived from an EMBL/GenBank/DDBJ whole genome shotgun (WGS) entry which is preliminary data.</text>
</comment>
<name>A0ACC3SYK6_LIPKO</name>
<sequence>MIEDAIRANTIGRRFDFVTALDLPPAVIIGNSVGGFAAASLAISNPSRVRALVLVNSGGFALWNPVNRLLCSLLGFPTVARFIMPRLVRWYMDPQTAEDKTICRKYAARARTKEGSWVNASLWKSFLKPGHDLRPRANEIRAPTLLVLGVHDIIIPLDVGGGQTAHTLIPGSKLELFETGHVVVSSKPDEFVCVFQEFMQSTSKGPEE</sequence>
<organism evidence="1 2">
    <name type="scientific">Lipomyces kononenkoae</name>
    <name type="common">Yeast</name>
    <dbReference type="NCBI Taxonomy" id="34357"/>
    <lineage>
        <taxon>Eukaryota</taxon>
        <taxon>Fungi</taxon>
        <taxon>Dikarya</taxon>
        <taxon>Ascomycota</taxon>
        <taxon>Saccharomycotina</taxon>
        <taxon>Lipomycetes</taxon>
        <taxon>Lipomycetales</taxon>
        <taxon>Lipomycetaceae</taxon>
        <taxon>Lipomyces</taxon>
    </lineage>
</organism>
<gene>
    <name evidence="1" type="ORF">V1525DRAFT_457404</name>
</gene>
<proteinExistence type="predicted"/>